<dbReference type="SUPFAM" id="SSF88713">
    <property type="entry name" value="Glycoside hydrolase/deacetylase"/>
    <property type="match status" value="1"/>
</dbReference>
<protein>
    <submittedName>
        <fullName evidence="1">Uncharacterized protein</fullName>
    </submittedName>
</protein>
<evidence type="ECO:0000313" key="1">
    <source>
        <dbReference type="EMBL" id="MCA9390536.1"/>
    </source>
</evidence>
<feature type="non-terminal residue" evidence="1">
    <location>
        <position position="1"/>
    </location>
</feature>
<sequence length="426" mass="48683">NFISGLLNKNSQDLHASGQVIGVQDEEFGQLDSSINQKWFLLGDQFTLEQQLLEFTVPLTSSQVTLLEKDPQNTITYTINENGDPVTLPTTLDSDSVYKAVINTSSFKPGVYTIQATATIENKEWSSAIHTFYVSYPVYVTWTIDWEGYDVKDEYLADMAQIADDHQMPLTHFFNPRIYTNSDISNERADYLTHWVLDRKTSHGDMIGLHLHMFPDMVEAAGVTPIEEPVVWGSTLTDGYDILAANYGYEDMVKMLDWSKETFSNHQLGTPTIFRAGGWYADMDVLKAVNDTGFIADSSGRTKYEFGEKKIQGFWDLSIVTQPYHPNIYDQNISTGPSLSILEIPNNGADSWMFSSQQMIDRFNQNKPNLISDKNMMVTYLSHPEWFKTDKPKMEAVFDYIDQYKFDNDNGPVLYVTLEETYNIWE</sequence>
<dbReference type="Gene3D" id="3.20.20.370">
    <property type="entry name" value="Glycoside hydrolase/deacetylase"/>
    <property type="match status" value="1"/>
</dbReference>
<reference evidence="1" key="2">
    <citation type="journal article" date="2021" name="Microbiome">
        <title>Successional dynamics and alternative stable states in a saline activated sludge microbial community over 9 years.</title>
        <authorList>
            <person name="Wang Y."/>
            <person name="Ye J."/>
            <person name="Ju F."/>
            <person name="Liu L."/>
            <person name="Boyd J.A."/>
            <person name="Deng Y."/>
            <person name="Parks D.H."/>
            <person name="Jiang X."/>
            <person name="Yin X."/>
            <person name="Woodcroft B.J."/>
            <person name="Tyson G.W."/>
            <person name="Hugenholtz P."/>
            <person name="Polz M.F."/>
            <person name="Zhang T."/>
        </authorList>
    </citation>
    <scope>NUCLEOTIDE SEQUENCE</scope>
    <source>
        <strain evidence="1">HKST-UBA01</strain>
    </source>
</reference>
<dbReference type="GO" id="GO:0005975">
    <property type="term" value="P:carbohydrate metabolic process"/>
    <property type="evidence" value="ECO:0007669"/>
    <property type="project" value="InterPro"/>
</dbReference>
<gene>
    <name evidence="1" type="ORF">KC571_03970</name>
</gene>
<reference evidence="1" key="1">
    <citation type="submission" date="2020-04" db="EMBL/GenBank/DDBJ databases">
        <authorList>
            <person name="Zhang T."/>
        </authorList>
    </citation>
    <scope>NUCLEOTIDE SEQUENCE</scope>
    <source>
        <strain evidence="1">HKST-UBA01</strain>
    </source>
</reference>
<dbReference type="EMBL" id="JAGQKX010000123">
    <property type="protein sequence ID" value="MCA9390536.1"/>
    <property type="molecule type" value="Genomic_DNA"/>
</dbReference>
<evidence type="ECO:0000313" key="2">
    <source>
        <dbReference type="Proteomes" id="UP000701698"/>
    </source>
</evidence>
<dbReference type="InterPro" id="IPR011330">
    <property type="entry name" value="Glyco_hydro/deAcase_b/a-brl"/>
</dbReference>
<organism evidence="1 2">
    <name type="scientific">candidate division WWE3 bacterium</name>
    <dbReference type="NCBI Taxonomy" id="2053526"/>
    <lineage>
        <taxon>Bacteria</taxon>
        <taxon>Katanobacteria</taxon>
    </lineage>
</organism>
<accession>A0A955RPL6</accession>
<name>A0A955RPL6_UNCKA</name>
<dbReference type="AlphaFoldDB" id="A0A955RPL6"/>
<proteinExistence type="predicted"/>
<comment type="caution">
    <text evidence="1">The sequence shown here is derived from an EMBL/GenBank/DDBJ whole genome shotgun (WGS) entry which is preliminary data.</text>
</comment>
<dbReference type="Proteomes" id="UP000701698">
    <property type="component" value="Unassembled WGS sequence"/>
</dbReference>